<feature type="transmembrane region" description="Helical" evidence="2">
    <location>
        <begin position="330"/>
        <end position="351"/>
    </location>
</feature>
<dbReference type="OrthoDB" id="767975at2759"/>
<dbReference type="PANTHER" id="PTHR47481:SF43">
    <property type="entry name" value="RETROTRANSPOSON COPIA-LIKE N-TERMINAL DOMAIN-CONTAINING PROTEIN"/>
    <property type="match status" value="1"/>
</dbReference>
<feature type="region of interest" description="Disordered" evidence="1">
    <location>
        <begin position="154"/>
        <end position="200"/>
    </location>
</feature>
<evidence type="ECO:0000256" key="1">
    <source>
        <dbReference type="SAM" id="MobiDB-lite"/>
    </source>
</evidence>
<dbReference type="AlphaFoldDB" id="A0A484NE90"/>
<keyword evidence="4" id="KW-1185">Reference proteome</keyword>
<feature type="transmembrane region" description="Helical" evidence="2">
    <location>
        <begin position="298"/>
        <end position="318"/>
    </location>
</feature>
<keyword evidence="2" id="KW-0812">Transmembrane</keyword>
<evidence type="ECO:0000256" key="2">
    <source>
        <dbReference type="SAM" id="Phobius"/>
    </source>
</evidence>
<feature type="compositionally biased region" description="Basic and acidic residues" evidence="1">
    <location>
        <begin position="167"/>
        <end position="176"/>
    </location>
</feature>
<reference evidence="3 4" key="1">
    <citation type="submission" date="2018-04" db="EMBL/GenBank/DDBJ databases">
        <authorList>
            <person name="Vogel A."/>
        </authorList>
    </citation>
    <scope>NUCLEOTIDE SEQUENCE [LARGE SCALE GENOMIC DNA]</scope>
</reference>
<protein>
    <submittedName>
        <fullName evidence="3">Uncharacterized protein</fullName>
    </submittedName>
</protein>
<name>A0A484NE90_9ASTE</name>
<keyword evidence="2" id="KW-1133">Transmembrane helix</keyword>
<organism evidence="3 4">
    <name type="scientific">Cuscuta campestris</name>
    <dbReference type="NCBI Taxonomy" id="132261"/>
    <lineage>
        <taxon>Eukaryota</taxon>
        <taxon>Viridiplantae</taxon>
        <taxon>Streptophyta</taxon>
        <taxon>Embryophyta</taxon>
        <taxon>Tracheophyta</taxon>
        <taxon>Spermatophyta</taxon>
        <taxon>Magnoliopsida</taxon>
        <taxon>eudicotyledons</taxon>
        <taxon>Gunneridae</taxon>
        <taxon>Pentapetalae</taxon>
        <taxon>asterids</taxon>
        <taxon>lamiids</taxon>
        <taxon>Solanales</taxon>
        <taxon>Convolvulaceae</taxon>
        <taxon>Cuscuteae</taxon>
        <taxon>Cuscuta</taxon>
        <taxon>Cuscuta subgen. Grammica</taxon>
        <taxon>Cuscuta sect. Cleistogrammica</taxon>
    </lineage>
</organism>
<proteinExistence type="predicted"/>
<accession>A0A484NE90</accession>
<dbReference type="Pfam" id="PF14223">
    <property type="entry name" value="Retrotran_gag_2"/>
    <property type="match status" value="1"/>
</dbReference>
<dbReference type="PANTHER" id="PTHR47481">
    <property type="match status" value="1"/>
</dbReference>
<gene>
    <name evidence="3" type="ORF">CCAM_LOCUS41491</name>
</gene>
<dbReference type="EMBL" id="OOIL02006673">
    <property type="protein sequence ID" value="VFQ99715.1"/>
    <property type="molecule type" value="Genomic_DNA"/>
</dbReference>
<evidence type="ECO:0000313" key="3">
    <source>
        <dbReference type="EMBL" id="VFQ99715.1"/>
    </source>
</evidence>
<keyword evidence="2" id="KW-0472">Membrane</keyword>
<evidence type="ECO:0000313" key="4">
    <source>
        <dbReference type="Proteomes" id="UP000595140"/>
    </source>
</evidence>
<sequence length="644" mass="70922">MEIQSGGLAFGCVAFDPAGKFYGASNGSCTDAVQSLISLADTSADAWSRLTRSLASMSRGRIISLKAKLAKNPRGSRTIAAFVADMTEIAGELALADSPVSDEDLAVHIMSQLGDEYSTIYQSLRGRNDCVSIEELTTILEDCERHLHERHSATADLVPTANHAQRARSDRGDRGGAPHRAGGFGQTRGGHHGRGSPPGGNRGGRYCRFCDLASHDTRFCRKLQRFLKENNVTIVAPNINNPAAHVTLNGLLTVVRLITLQMIQIRSTLSWNMADRMKFVWVMDTQKPAKILNEENHIMFGAVQIGIMAACVVLFVPLGMAGWHLSRNKMLFFSCALFITLSVGVHLTPYFPSIPSFLPSPGFPPPHSSSESINPRSCISSLHQVAFSNESWGWAKSGLADRCEFQKLRRQDVSDLLNGSWVVVAGDSQARLLVVSLLELLLGSNETELIRGDLFKRHGDYTIGLDKIGVNLDYRWAPYVSNLTNLVFGLKDNKKFPDLLVMGSGLWDMLHVNDASDYGVSLKLLRDSLVMSLPVYPGSVSGNGRSPRLFWVGLPKLVNSKLNTEEKREKMGDAQSQAYCDEVYRSKLLLQYGGPFFLLDIHRLSDRCGARCTEDGMHYNGIVYDAAVQIMLNELVIESNQKLI</sequence>
<dbReference type="Proteomes" id="UP000595140">
    <property type="component" value="Unassembled WGS sequence"/>
</dbReference>